<dbReference type="OrthoDB" id="440879at2759"/>
<gene>
    <name evidence="1" type="ORF">FOL47_010069</name>
</gene>
<proteinExistence type="predicted"/>
<dbReference type="Proteomes" id="UP000591131">
    <property type="component" value="Unassembled WGS sequence"/>
</dbReference>
<keyword evidence="2" id="KW-1185">Reference proteome</keyword>
<dbReference type="AlphaFoldDB" id="A0A7J6MRD6"/>
<evidence type="ECO:0000313" key="2">
    <source>
        <dbReference type="Proteomes" id="UP000591131"/>
    </source>
</evidence>
<comment type="caution">
    <text evidence="1">The sequence shown here is derived from an EMBL/GenBank/DDBJ whole genome shotgun (WGS) entry which is preliminary data.</text>
</comment>
<name>A0A7J6MRD6_PERCH</name>
<dbReference type="EMBL" id="JAAPAO010000075">
    <property type="protein sequence ID" value="KAF4673810.1"/>
    <property type="molecule type" value="Genomic_DNA"/>
</dbReference>
<reference evidence="1 2" key="1">
    <citation type="submission" date="2020-04" db="EMBL/GenBank/DDBJ databases">
        <title>Perkinsus chesapeaki whole genome sequence.</title>
        <authorList>
            <person name="Bogema D.R."/>
        </authorList>
    </citation>
    <scope>NUCLEOTIDE SEQUENCE [LARGE SCALE GENOMIC DNA]</scope>
    <source>
        <strain evidence="1">ATCC PRA-425</strain>
    </source>
</reference>
<sequence length="312" mass="34595">MDNIMNLTKVVHAFSKSSVAALGFGSSYWQEVKKAKLTEHARMSFVSLFPNDKGDTATFNTVEYAERVIKNATSAGVANSSLVVEIPLLARSNYGSDDVGYSSMIYDFNADPYGNGTVVVNATTGDMYYFISQSQAVVGRHKACCAATAWDPLTLKERLKESKIPFGSSSKLVLDALKAFKIVKDKCFGLTREEGWKEAITASREAWVKTGLSWTLKAHIVCDHTQEFLEKFEPVAGAGLSLSSEQSGEALHARLQRVWNLRIRINPDNEQYGQRLVDCMVAYNWNLQWDEAARFKARANSTASHPYDDSSS</sequence>
<protein>
    <submittedName>
        <fullName evidence="1">Uncharacterized protein</fullName>
    </submittedName>
</protein>
<accession>A0A7J6MRD6</accession>
<evidence type="ECO:0000313" key="1">
    <source>
        <dbReference type="EMBL" id="KAF4673810.1"/>
    </source>
</evidence>
<organism evidence="1 2">
    <name type="scientific">Perkinsus chesapeaki</name>
    <name type="common">Clam parasite</name>
    <name type="synonym">Perkinsus andrewsi</name>
    <dbReference type="NCBI Taxonomy" id="330153"/>
    <lineage>
        <taxon>Eukaryota</taxon>
        <taxon>Sar</taxon>
        <taxon>Alveolata</taxon>
        <taxon>Perkinsozoa</taxon>
        <taxon>Perkinsea</taxon>
        <taxon>Perkinsida</taxon>
        <taxon>Perkinsidae</taxon>
        <taxon>Perkinsus</taxon>
    </lineage>
</organism>